<proteinExistence type="inferred from homology"/>
<dbReference type="GO" id="GO:0016075">
    <property type="term" value="P:rRNA catabolic process"/>
    <property type="evidence" value="ECO:0007669"/>
    <property type="project" value="TreeGrafter"/>
</dbReference>
<name>A0A9P1IDM7_9PELO</name>
<feature type="compositionally biased region" description="Acidic residues" evidence="6">
    <location>
        <begin position="387"/>
        <end position="399"/>
    </location>
</feature>
<dbReference type="Pfam" id="PF18129">
    <property type="entry name" value="SH3_12"/>
    <property type="match status" value="1"/>
</dbReference>
<feature type="domain" description="5'-3' exoribonuclease 1 SH3-like" evidence="9">
    <location>
        <begin position="1152"/>
        <end position="1217"/>
    </location>
</feature>
<keyword evidence="1 5" id="KW-0540">Nuclease</keyword>
<dbReference type="InterPro" id="IPR016494">
    <property type="entry name" value="5_3_exoribonuclease_1"/>
</dbReference>
<evidence type="ECO:0000256" key="4">
    <source>
        <dbReference type="ARBA" id="ARBA00038299"/>
    </source>
</evidence>
<evidence type="ECO:0000313" key="13">
    <source>
        <dbReference type="Proteomes" id="UP001152747"/>
    </source>
</evidence>
<feature type="compositionally biased region" description="Polar residues" evidence="6">
    <location>
        <begin position="1503"/>
        <end position="1517"/>
    </location>
</feature>
<evidence type="ECO:0000259" key="9">
    <source>
        <dbReference type="Pfam" id="PF18129"/>
    </source>
</evidence>
<dbReference type="InterPro" id="IPR047007">
    <property type="entry name" value="XRN1_D1_sf"/>
</dbReference>
<dbReference type="Gene3D" id="2.30.30.750">
    <property type="match status" value="1"/>
</dbReference>
<dbReference type="InterPro" id="IPR027073">
    <property type="entry name" value="5_3_exoribonuclease"/>
</dbReference>
<dbReference type="FunFam" id="3.40.50.12390:FF:000002">
    <property type="entry name" value="5'-3' exoribonuclease 1"/>
    <property type="match status" value="1"/>
</dbReference>
<comment type="similarity">
    <text evidence="4 5">Belongs to the 5'-3' exonuclease family.</text>
</comment>
<organism evidence="12 13">
    <name type="scientific">Caenorhabditis angaria</name>
    <dbReference type="NCBI Taxonomy" id="860376"/>
    <lineage>
        <taxon>Eukaryota</taxon>
        <taxon>Metazoa</taxon>
        <taxon>Ecdysozoa</taxon>
        <taxon>Nematoda</taxon>
        <taxon>Chromadorea</taxon>
        <taxon>Rhabditida</taxon>
        <taxon>Rhabditina</taxon>
        <taxon>Rhabditomorpha</taxon>
        <taxon>Rhabditoidea</taxon>
        <taxon>Rhabditidae</taxon>
        <taxon>Peloderinae</taxon>
        <taxon>Caenorhabditis</taxon>
    </lineage>
</organism>
<feature type="compositionally biased region" description="Basic and acidic residues" evidence="6">
    <location>
        <begin position="1552"/>
        <end position="1562"/>
    </location>
</feature>
<evidence type="ECO:0000256" key="3">
    <source>
        <dbReference type="ARBA" id="ARBA00022839"/>
    </source>
</evidence>
<feature type="region of interest" description="Disordered" evidence="6">
    <location>
        <begin position="1338"/>
        <end position="1383"/>
    </location>
</feature>
<feature type="region of interest" description="Disordered" evidence="6">
    <location>
        <begin position="1229"/>
        <end position="1282"/>
    </location>
</feature>
<dbReference type="Gene3D" id="2.170.260.40">
    <property type="match status" value="1"/>
</dbReference>
<dbReference type="PANTHER" id="PTHR12341">
    <property type="entry name" value="5'-&gt;3' EXORIBONUCLEASE"/>
    <property type="match status" value="1"/>
</dbReference>
<dbReference type="InterPro" id="IPR004859">
    <property type="entry name" value="Xrn1_N"/>
</dbReference>
<dbReference type="Pfam" id="PF17846">
    <property type="entry name" value="XRN_M"/>
    <property type="match status" value="1"/>
</dbReference>
<keyword evidence="5" id="KW-0963">Cytoplasm</keyword>
<keyword evidence="13" id="KW-1185">Reference proteome</keyword>
<evidence type="ECO:0000256" key="6">
    <source>
        <dbReference type="SAM" id="MobiDB-lite"/>
    </source>
</evidence>
<dbReference type="Gene3D" id="3.40.50.12390">
    <property type="match status" value="2"/>
</dbReference>
<sequence length="1593" mass="183971">MGVPKFYRWTSERYPCLSEVINETQIPEFDNLYLDMNGIIHNCSHPNDDDVTFRITEEEIFHNIFAYIENLYNIIRPQKVFYMAVDGVAPRAKMNQQRARRFMSARTAETQMRKAMEKGEEIPKEERFDSNCITPGTFFMTRLHNKLGEWVEKKIANDTNWQNRRIFLSGHNCPGEGEHKIMDFIRTERTKNDYDPNTRHCMYGLDADLIMLGIVSHEPHFSLLREEVTFNRPTRRNDSKKQKMPERNDGDVKKFHLLHLSILREYLAWEFSTVKQSIPFDYDMERIVDDWILMGLLVGNDFLPHLPNIHIHDDALPLLYRTYKTVLPTLDGYINEGGYLNLVRFEKFLEELSKNDKSVFMTQLEDQDFLDSKTGQNELEENDLEEYQDLEDGEGEELEPVNKSNLNQRHEDADDSNAAFVDSDLEEDEENERDQEYLDDVAQLDEDFNEELALANFMALDDKEFENNVEACWTRTINNQFKKYRKNYYSEKMNYRNISKDEIREQAEGYVKAIQWNLHYYYHGCVSWSWFYPHHYSPYISDIRNFTNMKIQFDLSKPFQPFEQLLAVLPAASKSCVPLPLQELMTDNVDLSEIHDFYPMNFSTDLNGKKNDWEAVVLIPFIEEDRLLEAMKTKENRLSKEEKQRNEHGPHLLFETKKDSEGVRVTRTLVDKDLFRIKPGQVKWGLLPNVKMDVFYPGFPTMKHLSHIGELRPANVNIFGMVSKRDSMVLKVAEAPKKDIIEWAAELLEEEVCIDWPILKLGKVESIWGDERIVKKNEQDEIIVRDMNGEEKKQWIAHVNNVSDRLMSRYAIEVEGDTLTRIPLVWVRRFVGLAYHLDSTEGAPIMRAVKQFQPNENAIPVLLPLVVKDLLLEESRRLGDISIKNAFPLQKVVWVTDPKSELYGIPSMVQGYVNENKPNCSISLIGMVIDAQVSKMEELREMYQAKSLRWLGGFECSKKTGVSVGTFARITGTMLLWNESREVVEKGQQISSENKINIGLGLKYSRRNLCVANYTKRVESSNDRGTRKYWLYSNLTNQLVIKYRQLFKELFQFLEQCSDSDDVYYAEEIWTKKETRDRKFEELKQFLDSLPSLAEEKLDCDVDYADRQIIVEIENIMGEKQPEARMKKANIQPSSLFRAELYDGKTMVDSDADFQVLDRVSCAGIGFPIQKTMQGTIVGVHGDKIDVLFDKEFAGGSKVRGSRKSSSIRLPKASLFNITYGLERKNKVVATTSPKKSSEKKEEKNGVYVQFKPKEKKNLENKAIPSTSRESNKNNNKKKDNITELTESLTNILKIAKEPEETKGKKISIAELMGATSSSSKSPTKSSSEKDVQELFKKITGSSSKNQDLNQDKNPKEKKKQDTPVILKKREIEPVQEEVPQNQPQTVILPIPYPPAQNQNQEQPQTVILPIPYPSQSMPSNQNLPNPPMILSREGMMMMAPREGFTIPPPPFGMVPTQIPPPPVYMQEPPFPPVQKYYQNHGRGGQRGNNYMHHQHQQMNQNRAQEQLTDFKPSTISRGGKKRIPQTQVHTTKPSPTKSQPSTSTSTSSPPKENKIPQKEKSSTNPSSSSSTSKSSRKKKQSRLAIQFDVNNP</sequence>
<keyword evidence="2 5" id="KW-0378">Hydrolase</keyword>
<dbReference type="PANTHER" id="PTHR12341:SF7">
    <property type="entry name" value="5'-3' EXORIBONUCLEASE 1"/>
    <property type="match status" value="1"/>
</dbReference>
<dbReference type="InterPro" id="IPR040992">
    <property type="entry name" value="XRN1_D1"/>
</dbReference>
<dbReference type="GO" id="GO:0005737">
    <property type="term" value="C:cytoplasm"/>
    <property type="evidence" value="ECO:0007669"/>
    <property type="project" value="UniProtKB-SubCell"/>
</dbReference>
<dbReference type="InterPro" id="IPR041412">
    <property type="entry name" value="Xrn1_helical"/>
</dbReference>
<feature type="compositionally biased region" description="Acidic residues" evidence="6">
    <location>
        <begin position="423"/>
        <end position="435"/>
    </location>
</feature>
<dbReference type="EMBL" id="CANHGI010000002">
    <property type="protein sequence ID" value="CAI5441327.1"/>
    <property type="molecule type" value="Genomic_DNA"/>
</dbReference>
<evidence type="ECO:0000259" key="11">
    <source>
        <dbReference type="Pfam" id="PF18334"/>
    </source>
</evidence>
<feature type="compositionally biased region" description="Polar residues" evidence="6">
    <location>
        <begin position="1340"/>
        <end position="1349"/>
    </location>
</feature>
<reference evidence="12" key="1">
    <citation type="submission" date="2022-11" db="EMBL/GenBank/DDBJ databases">
        <authorList>
            <person name="Kikuchi T."/>
        </authorList>
    </citation>
    <scope>NUCLEOTIDE SEQUENCE</scope>
    <source>
        <strain evidence="12">PS1010</strain>
    </source>
</reference>
<dbReference type="GO" id="GO:0004534">
    <property type="term" value="F:5'-3' RNA exonuclease activity"/>
    <property type="evidence" value="ECO:0007669"/>
    <property type="project" value="TreeGrafter"/>
</dbReference>
<dbReference type="OrthoDB" id="372487at2759"/>
<dbReference type="Pfam" id="PF18332">
    <property type="entry name" value="XRN1_D1"/>
    <property type="match status" value="1"/>
</dbReference>
<evidence type="ECO:0000259" key="8">
    <source>
        <dbReference type="Pfam" id="PF17846"/>
    </source>
</evidence>
<feature type="domain" description="Exoribonuclease Xrn1 D2/D3" evidence="11">
    <location>
        <begin position="903"/>
        <end position="1122"/>
    </location>
</feature>
<feature type="compositionally biased region" description="Basic and acidic residues" evidence="6">
    <location>
        <begin position="1236"/>
        <end position="1245"/>
    </location>
</feature>
<evidence type="ECO:0000256" key="5">
    <source>
        <dbReference type="PIRNR" id="PIRNR006743"/>
    </source>
</evidence>
<feature type="compositionally biased region" description="Basic and acidic residues" evidence="6">
    <location>
        <begin position="1350"/>
        <end position="1373"/>
    </location>
</feature>
<comment type="subcellular location">
    <subcellularLocation>
        <location evidence="5">Cytoplasm</location>
    </subcellularLocation>
</comment>
<feature type="compositionally biased region" description="Low complexity" evidence="6">
    <location>
        <begin position="1563"/>
        <end position="1574"/>
    </location>
</feature>
<feature type="domain" description="Xrn1 N-terminal" evidence="7">
    <location>
        <begin position="1"/>
        <end position="227"/>
    </location>
</feature>
<dbReference type="InterPro" id="IPR047008">
    <property type="entry name" value="XRN1_SH3_sf"/>
</dbReference>
<feature type="region of interest" description="Disordered" evidence="6">
    <location>
        <begin position="387"/>
        <end position="435"/>
    </location>
</feature>
<dbReference type="InterPro" id="IPR041385">
    <property type="entry name" value="SH3_12"/>
</dbReference>
<dbReference type="Gene3D" id="1.25.40.1050">
    <property type="match status" value="1"/>
</dbReference>
<dbReference type="InterPro" id="IPR041106">
    <property type="entry name" value="XRN1_D2_D3"/>
</dbReference>
<feature type="region of interest" description="Disordered" evidence="6">
    <location>
        <begin position="1471"/>
        <end position="1593"/>
    </location>
</feature>
<feature type="domain" description="Xrn1 helical" evidence="8">
    <location>
        <begin position="282"/>
        <end position="663"/>
    </location>
</feature>
<dbReference type="EC" id="3.1.13.-" evidence="5"/>
<evidence type="ECO:0000313" key="12">
    <source>
        <dbReference type="EMBL" id="CAI5441327.1"/>
    </source>
</evidence>
<comment type="caution">
    <text evidence="12">The sequence shown here is derived from an EMBL/GenBank/DDBJ whole genome shotgun (WGS) entry which is preliminary data.</text>
</comment>
<keyword evidence="5" id="KW-0694">RNA-binding</keyword>
<evidence type="ECO:0000259" key="7">
    <source>
        <dbReference type="Pfam" id="PF03159"/>
    </source>
</evidence>
<evidence type="ECO:0000256" key="2">
    <source>
        <dbReference type="ARBA" id="ARBA00022801"/>
    </source>
</evidence>
<dbReference type="CDD" id="cd18673">
    <property type="entry name" value="PIN_XRN1-2-like"/>
    <property type="match status" value="1"/>
</dbReference>
<dbReference type="GO" id="GO:0003723">
    <property type="term" value="F:RNA binding"/>
    <property type="evidence" value="ECO:0007669"/>
    <property type="project" value="UniProtKB-KW"/>
</dbReference>
<feature type="compositionally biased region" description="Low complexity" evidence="6">
    <location>
        <begin position="1531"/>
        <end position="1551"/>
    </location>
</feature>
<dbReference type="Pfam" id="PF18334">
    <property type="entry name" value="XRN1_D2_D3"/>
    <property type="match status" value="1"/>
</dbReference>
<dbReference type="GO" id="GO:0005634">
    <property type="term" value="C:nucleus"/>
    <property type="evidence" value="ECO:0007669"/>
    <property type="project" value="TreeGrafter"/>
</dbReference>
<dbReference type="PIRSF" id="PIRSF006743">
    <property type="entry name" value="Exonuclease_Xnr1"/>
    <property type="match status" value="1"/>
</dbReference>
<feature type="compositionally biased region" description="Low complexity" evidence="6">
    <location>
        <begin position="1488"/>
        <end position="1502"/>
    </location>
</feature>
<dbReference type="Pfam" id="PF03159">
    <property type="entry name" value="XRN_N"/>
    <property type="match status" value="1"/>
</dbReference>
<feature type="domain" description="5'-3' exoribonuclease 1 D1" evidence="10">
    <location>
        <begin position="685"/>
        <end position="876"/>
    </location>
</feature>
<protein>
    <recommendedName>
        <fullName evidence="5">5'-3' exoribonuclease 1</fullName>
        <ecNumber evidence="5">3.1.13.-</ecNumber>
    </recommendedName>
</protein>
<dbReference type="GO" id="GO:0000956">
    <property type="term" value="P:nuclear-transcribed mRNA catabolic process"/>
    <property type="evidence" value="ECO:0007669"/>
    <property type="project" value="InterPro"/>
</dbReference>
<keyword evidence="3 5" id="KW-0269">Exonuclease</keyword>
<accession>A0A9P1IDM7</accession>
<evidence type="ECO:0000259" key="10">
    <source>
        <dbReference type="Pfam" id="PF18332"/>
    </source>
</evidence>
<gene>
    <name evidence="12" type="ORF">CAMP_LOCUS3964</name>
</gene>
<evidence type="ECO:0000256" key="1">
    <source>
        <dbReference type="ARBA" id="ARBA00022722"/>
    </source>
</evidence>
<dbReference type="Proteomes" id="UP001152747">
    <property type="component" value="Unassembled WGS sequence"/>
</dbReference>